<evidence type="ECO:0000313" key="1">
    <source>
        <dbReference type="EMBL" id="ACF10572.1"/>
    </source>
</evidence>
<dbReference type="AlphaFoldDB" id="B3QRC8"/>
<organism evidence="1 2">
    <name type="scientific">Chlorobaculum parvum (strain DSM 263 / NCIMB 8327)</name>
    <name type="common">Chlorobium vibrioforme subsp. thiosulfatophilum</name>
    <dbReference type="NCBI Taxonomy" id="517417"/>
    <lineage>
        <taxon>Bacteria</taxon>
        <taxon>Pseudomonadati</taxon>
        <taxon>Chlorobiota</taxon>
        <taxon>Chlorobiia</taxon>
        <taxon>Chlorobiales</taxon>
        <taxon>Chlorobiaceae</taxon>
        <taxon>Chlorobaculum</taxon>
    </lineage>
</organism>
<accession>B3QRC8</accession>
<evidence type="ECO:0008006" key="3">
    <source>
        <dbReference type="Google" id="ProtNLM"/>
    </source>
</evidence>
<evidence type="ECO:0000313" key="2">
    <source>
        <dbReference type="Proteomes" id="UP000008811"/>
    </source>
</evidence>
<proteinExistence type="predicted"/>
<keyword evidence="2" id="KW-1185">Reference proteome</keyword>
<dbReference type="PANTHER" id="PTHR35984:SF1">
    <property type="entry name" value="PERIPLASMIC SERINE PROTEASE"/>
    <property type="match status" value="1"/>
</dbReference>
<gene>
    <name evidence="1" type="ordered locus">Cpar_0144</name>
</gene>
<dbReference type="eggNOG" id="COG1030">
    <property type="taxonomic scope" value="Bacteria"/>
</dbReference>
<dbReference type="InterPro" id="IPR002825">
    <property type="entry name" value="Pept_S49_ser-pept_pro"/>
</dbReference>
<dbReference type="OrthoDB" id="9806253at2"/>
<dbReference type="EMBL" id="CP001099">
    <property type="protein sequence ID" value="ACF10572.1"/>
    <property type="molecule type" value="Genomic_DNA"/>
</dbReference>
<dbReference type="STRING" id="517417.Cpar_0144"/>
<dbReference type="KEGG" id="cpc:Cpar_0144"/>
<reference evidence="1" key="1">
    <citation type="submission" date="2008-06" db="EMBL/GenBank/DDBJ databases">
        <title>Complete sequence of Chlorobaculum parvum NCIB 8327.</title>
        <authorList>
            <consortium name="US DOE Joint Genome Institute"/>
            <person name="Lucas S."/>
            <person name="Copeland A."/>
            <person name="Lapidus A."/>
            <person name="Glavina del Rio T."/>
            <person name="Dalin E."/>
            <person name="Tice H."/>
            <person name="Bruce D."/>
            <person name="Goodwin L."/>
            <person name="Pitluck S."/>
            <person name="Schmutz J."/>
            <person name="Larimer F."/>
            <person name="Land M."/>
            <person name="Hauser L."/>
            <person name="Kyrpides N."/>
            <person name="Mikhailova N."/>
            <person name="Zhao F."/>
            <person name="Li T."/>
            <person name="Liu Z."/>
            <person name="Overmann J."/>
            <person name="Bryant D.A."/>
            <person name="Richardson P."/>
        </authorList>
    </citation>
    <scope>NUCLEOTIDE SEQUENCE [LARGE SCALE GENOMIC DNA]</scope>
    <source>
        <strain evidence="1">NCIB 8327</strain>
    </source>
</reference>
<dbReference type="InterPro" id="IPR029045">
    <property type="entry name" value="ClpP/crotonase-like_dom_sf"/>
</dbReference>
<dbReference type="PANTHER" id="PTHR35984">
    <property type="entry name" value="PERIPLASMIC SERINE PROTEASE"/>
    <property type="match status" value="1"/>
</dbReference>
<sequence length="311" mass="35273">MAYSFQTLLCSIFRYQSQSQILRAPPTFRTYPPKNAQIVMSNNVSHQFPRTSITPTQSPKYWAKEKDRYIRQLLISDIQELTNRPLIVYFAQLDQQINFTDPDDLSEIISGIGAEEVDLLIQTPGGVVDATEKLIGILRHKFKKWRVIVPSWAKSAGTVIALSAEKIVMGINSELGPIDPQWQQQGGLSIPCEIISQDPSQPHHLKKLAEMAVNRMRSLAKLLLKNGMMQDKSDEEIEAVLKKLSNPSSYNSHAAVIDYHEAIDIGLSAEYLKHDDDLWKKLWLLYCLYDYDTKSKGLGRLIEGEVLSISR</sequence>
<dbReference type="SUPFAM" id="SSF52096">
    <property type="entry name" value="ClpP/crotonase"/>
    <property type="match status" value="1"/>
</dbReference>
<dbReference type="Pfam" id="PF01972">
    <property type="entry name" value="SDH_protease"/>
    <property type="match status" value="1"/>
</dbReference>
<dbReference type="HOGENOM" id="CLU_893395_0_0_10"/>
<protein>
    <recommendedName>
        <fullName evidence="3">Serine dehydrogenase proteinase</fullName>
    </recommendedName>
</protein>
<dbReference type="Gene3D" id="3.90.226.10">
    <property type="entry name" value="2-enoyl-CoA Hydratase, Chain A, domain 1"/>
    <property type="match status" value="1"/>
</dbReference>
<dbReference type="GO" id="GO:0016020">
    <property type="term" value="C:membrane"/>
    <property type="evidence" value="ECO:0007669"/>
    <property type="project" value="InterPro"/>
</dbReference>
<dbReference type="Proteomes" id="UP000008811">
    <property type="component" value="Chromosome"/>
</dbReference>
<name>B3QRC8_CHLP8</name>